<keyword evidence="3" id="KW-1185">Reference proteome</keyword>
<accession>A0AAV8SHR3</accession>
<sequence length="338" mass="37032">MEGVQLVPCLAPIANNIQVGQPFGPALTKTTIVGPVLSVIAELHARPPPSFRDCLEVSGKWKDALIVKFYGRSVNFTYLENRLNLLWKPYAELDLIDLEFSFYLAKFEEKEDMLRIVSDGPNIVGVQSLYIQKWKPPANAVGTPIKVDRQMFVATRGRFARVYVELNPEQPLAPKEKTVSNTITENWYESLQVENSVFIKVDKGLVGPRKRISSVSGLVGPRGKGKKLVMVKGIGRFGSEKGQFQPGPTISRPIPEGPMIVNRRKEALEVGQSSGLNVEGIVSDALDQILIVESQVPSILSAKVPVLPMIDNVGGGVVAKFVLNEPKPPNPIAGDVIM</sequence>
<name>A0AAV8SHR3_9ROSI</name>
<proteinExistence type="predicted"/>
<dbReference type="InterPro" id="IPR025558">
    <property type="entry name" value="DUF4283"/>
</dbReference>
<dbReference type="InterPro" id="IPR040256">
    <property type="entry name" value="At4g02000-like"/>
</dbReference>
<reference evidence="2 3" key="1">
    <citation type="submission" date="2021-09" db="EMBL/GenBank/DDBJ databases">
        <title>Genomic insights and catalytic innovation underlie evolution of tropane alkaloids biosynthesis.</title>
        <authorList>
            <person name="Wang Y.-J."/>
            <person name="Tian T."/>
            <person name="Huang J.-P."/>
            <person name="Huang S.-X."/>
        </authorList>
    </citation>
    <scope>NUCLEOTIDE SEQUENCE [LARGE SCALE GENOMIC DNA]</scope>
    <source>
        <strain evidence="2">KIB-2018</strain>
        <tissue evidence="2">Leaf</tissue>
    </source>
</reference>
<dbReference type="Proteomes" id="UP001159364">
    <property type="component" value="Linkage Group LG11"/>
</dbReference>
<gene>
    <name evidence="2" type="ORF">K2173_025802</name>
</gene>
<feature type="domain" description="DUF4283" evidence="1">
    <location>
        <begin position="59"/>
        <end position="136"/>
    </location>
</feature>
<dbReference type="PANTHER" id="PTHR31286:SF99">
    <property type="entry name" value="DUF4283 DOMAIN-CONTAINING PROTEIN"/>
    <property type="match status" value="1"/>
</dbReference>
<protein>
    <recommendedName>
        <fullName evidence="1">DUF4283 domain-containing protein</fullName>
    </recommendedName>
</protein>
<dbReference type="PANTHER" id="PTHR31286">
    <property type="entry name" value="GLYCINE-RICH CELL WALL STRUCTURAL PROTEIN 1.8-LIKE"/>
    <property type="match status" value="1"/>
</dbReference>
<dbReference type="AlphaFoldDB" id="A0AAV8SHR3"/>
<dbReference type="EMBL" id="JAIWQS010000011">
    <property type="protein sequence ID" value="KAJ8751644.1"/>
    <property type="molecule type" value="Genomic_DNA"/>
</dbReference>
<comment type="caution">
    <text evidence="2">The sequence shown here is derived from an EMBL/GenBank/DDBJ whole genome shotgun (WGS) entry which is preliminary data.</text>
</comment>
<dbReference type="Pfam" id="PF14111">
    <property type="entry name" value="DUF4283"/>
    <property type="match status" value="1"/>
</dbReference>
<evidence type="ECO:0000313" key="2">
    <source>
        <dbReference type="EMBL" id="KAJ8751644.1"/>
    </source>
</evidence>
<evidence type="ECO:0000259" key="1">
    <source>
        <dbReference type="Pfam" id="PF14111"/>
    </source>
</evidence>
<evidence type="ECO:0000313" key="3">
    <source>
        <dbReference type="Proteomes" id="UP001159364"/>
    </source>
</evidence>
<organism evidence="2 3">
    <name type="scientific">Erythroxylum novogranatense</name>
    <dbReference type="NCBI Taxonomy" id="1862640"/>
    <lineage>
        <taxon>Eukaryota</taxon>
        <taxon>Viridiplantae</taxon>
        <taxon>Streptophyta</taxon>
        <taxon>Embryophyta</taxon>
        <taxon>Tracheophyta</taxon>
        <taxon>Spermatophyta</taxon>
        <taxon>Magnoliopsida</taxon>
        <taxon>eudicotyledons</taxon>
        <taxon>Gunneridae</taxon>
        <taxon>Pentapetalae</taxon>
        <taxon>rosids</taxon>
        <taxon>fabids</taxon>
        <taxon>Malpighiales</taxon>
        <taxon>Erythroxylaceae</taxon>
        <taxon>Erythroxylum</taxon>
    </lineage>
</organism>